<dbReference type="Pfam" id="PF16125">
    <property type="entry name" value="DUF4837"/>
    <property type="match status" value="1"/>
</dbReference>
<accession>A0A3B0TGA1</accession>
<dbReference type="AlphaFoldDB" id="A0A3B0TGA1"/>
<proteinExistence type="predicted"/>
<name>A0A3B0TGA1_9ZZZZ</name>
<gene>
    <name evidence="1" type="ORF">MNBD_BACTEROID03-1978</name>
</gene>
<reference evidence="1" key="1">
    <citation type="submission" date="2018-06" db="EMBL/GenBank/DDBJ databases">
        <authorList>
            <person name="Zhirakovskaya E."/>
        </authorList>
    </citation>
    <scope>NUCLEOTIDE SEQUENCE</scope>
</reference>
<evidence type="ECO:0000313" key="1">
    <source>
        <dbReference type="EMBL" id="VAW17645.1"/>
    </source>
</evidence>
<organism evidence="1">
    <name type="scientific">hydrothermal vent metagenome</name>
    <dbReference type="NCBI Taxonomy" id="652676"/>
    <lineage>
        <taxon>unclassified sequences</taxon>
        <taxon>metagenomes</taxon>
        <taxon>ecological metagenomes</taxon>
    </lineage>
</organism>
<dbReference type="PROSITE" id="PS51257">
    <property type="entry name" value="PROKAR_LIPOPROTEIN"/>
    <property type="match status" value="1"/>
</dbReference>
<dbReference type="InterPro" id="IPR032286">
    <property type="entry name" value="DUF4837"/>
</dbReference>
<protein>
    <recommendedName>
        <fullName evidence="2">DUF4837 domain-containing protein</fullName>
    </recommendedName>
</protein>
<dbReference type="EMBL" id="UOEL01000144">
    <property type="protein sequence ID" value="VAW17645.1"/>
    <property type="molecule type" value="Genomic_DNA"/>
</dbReference>
<sequence>MKPFRTLSFLLLISIVSCKNNKQQNYLPASIGAINSVTVVMNNELWNGEVGDAVRANFAATAIGLTWDEPIFNINHVPPKVFTGSFRNTRSIVYVQLDSVNIAHIKKDMYATPQRIAVIKGTTQQEIIDNLNVKAAEIIKTFKNVELKETQTRFLKSLNKEGVLEEKFNISLDVPSIYKVGRQTENFVWMDRQIQKGHMNIIAYEMPLNIFSTDSTLVSDIVRMRDSIGAVYIPGPDVPEKTTHMRTEPAFSPSIFSVEIAGKNAIEVRGIWDIKNFPMAGPFITYVIKDTENDRTVVLEGFTFAPATNKRNYMFELEAILKTLKFKQ</sequence>
<evidence type="ECO:0008006" key="2">
    <source>
        <dbReference type="Google" id="ProtNLM"/>
    </source>
</evidence>